<evidence type="ECO:0000256" key="5">
    <source>
        <dbReference type="ARBA" id="ARBA00023014"/>
    </source>
</evidence>
<evidence type="ECO:0000313" key="11">
    <source>
        <dbReference type="Proteomes" id="UP000470777"/>
    </source>
</evidence>
<dbReference type="InterPro" id="IPR050377">
    <property type="entry name" value="Radical_SAM_PqqE_MftC-like"/>
</dbReference>
<dbReference type="Proteomes" id="UP000470952">
    <property type="component" value="Unassembled WGS sequence"/>
</dbReference>
<dbReference type="PROSITE" id="PS51918">
    <property type="entry name" value="RADICAL_SAM"/>
    <property type="match status" value="1"/>
</dbReference>
<evidence type="ECO:0000259" key="6">
    <source>
        <dbReference type="PROSITE" id="PS51918"/>
    </source>
</evidence>
<dbReference type="GO" id="GO:0046872">
    <property type="term" value="F:metal ion binding"/>
    <property type="evidence" value="ECO:0007669"/>
    <property type="project" value="UniProtKB-KW"/>
</dbReference>
<dbReference type="Pfam" id="PF13186">
    <property type="entry name" value="SPASM"/>
    <property type="match status" value="1"/>
</dbReference>
<dbReference type="NCBIfam" id="TIGR04085">
    <property type="entry name" value="rSAM_more_4Fe4S"/>
    <property type="match status" value="1"/>
</dbReference>
<evidence type="ECO:0000256" key="2">
    <source>
        <dbReference type="ARBA" id="ARBA00022691"/>
    </source>
</evidence>
<dbReference type="CDD" id="cd21109">
    <property type="entry name" value="SPASM"/>
    <property type="match status" value="1"/>
</dbReference>
<name>A0A6I1BWY3_PHOVU</name>
<evidence type="ECO:0000313" key="12">
    <source>
        <dbReference type="Proteomes" id="UP000470952"/>
    </source>
</evidence>
<evidence type="ECO:0000313" key="9">
    <source>
        <dbReference type="EMBL" id="KAB6702956.1"/>
    </source>
</evidence>
<dbReference type="EMBL" id="WDAG01000003">
    <property type="protein sequence ID" value="KAB6662641.1"/>
    <property type="molecule type" value="Genomic_DNA"/>
</dbReference>
<keyword evidence="3" id="KW-0479">Metal-binding</keyword>
<dbReference type="RefSeq" id="WP_130085071.1">
    <property type="nucleotide sequence ID" value="NZ_RCXY01000004.1"/>
</dbReference>
<dbReference type="InterPro" id="IPR007197">
    <property type="entry name" value="rSAM"/>
</dbReference>
<comment type="cofactor">
    <cofactor evidence="1">
        <name>[4Fe-4S] cluster</name>
        <dbReference type="ChEBI" id="CHEBI:49883"/>
    </cofactor>
</comment>
<dbReference type="InterPro" id="IPR058240">
    <property type="entry name" value="rSAM_sf"/>
</dbReference>
<reference evidence="10 11" key="1">
    <citation type="journal article" date="2019" name="Nat. Med.">
        <title>A library of human gut bacterial isolates paired with longitudinal multiomics data enables mechanistic microbiome research.</title>
        <authorList>
            <person name="Poyet M."/>
            <person name="Groussin M."/>
            <person name="Gibbons S.M."/>
            <person name="Avila-Pacheco J."/>
            <person name="Jiang X."/>
            <person name="Kearney S.M."/>
            <person name="Perrotta A.R."/>
            <person name="Berdy B."/>
            <person name="Zhao S."/>
            <person name="Lieberman T.D."/>
            <person name="Swanson P.K."/>
            <person name="Smith M."/>
            <person name="Roesemann S."/>
            <person name="Alexander J.E."/>
            <person name="Rich S.A."/>
            <person name="Livny J."/>
            <person name="Vlamakis H."/>
            <person name="Clish C."/>
            <person name="Bullock K."/>
            <person name="Deik A."/>
            <person name="Scott J."/>
            <person name="Pierce K.A."/>
            <person name="Xavier R.J."/>
            <person name="Alm E.J."/>
        </authorList>
    </citation>
    <scope>NUCLEOTIDE SEQUENCE [LARGE SCALE GENOMIC DNA]</scope>
    <source>
        <strain evidence="9 10">BIOML-A82</strain>
        <strain evidence="8 11">BIOML-A85</strain>
        <strain evidence="7 12">BIOML-A93</strain>
    </source>
</reference>
<dbReference type="EMBL" id="WCZY01000003">
    <property type="protein sequence ID" value="KAB6696077.1"/>
    <property type="molecule type" value="Genomic_DNA"/>
</dbReference>
<dbReference type="GO" id="GO:0051536">
    <property type="term" value="F:iron-sulfur cluster binding"/>
    <property type="evidence" value="ECO:0007669"/>
    <property type="project" value="UniProtKB-KW"/>
</dbReference>
<proteinExistence type="predicted"/>
<dbReference type="SUPFAM" id="SSF102114">
    <property type="entry name" value="Radical SAM enzymes"/>
    <property type="match status" value="1"/>
</dbReference>
<dbReference type="Pfam" id="PF04055">
    <property type="entry name" value="Radical_SAM"/>
    <property type="match status" value="1"/>
</dbReference>
<dbReference type="SFLD" id="SFLDG01067">
    <property type="entry name" value="SPASM/twitch_domain_containing"/>
    <property type="match status" value="1"/>
</dbReference>
<dbReference type="InterPro" id="IPR013785">
    <property type="entry name" value="Aldolase_TIM"/>
</dbReference>
<dbReference type="Proteomes" id="UP000470777">
    <property type="component" value="Unassembled WGS sequence"/>
</dbReference>
<dbReference type="AlphaFoldDB" id="A0A6I1BWY3"/>
<evidence type="ECO:0000256" key="4">
    <source>
        <dbReference type="ARBA" id="ARBA00023004"/>
    </source>
</evidence>
<dbReference type="PANTHER" id="PTHR11228:SF7">
    <property type="entry name" value="PQQA PEPTIDE CYCLASE"/>
    <property type="match status" value="1"/>
</dbReference>
<dbReference type="EMBL" id="WCZV01000003">
    <property type="protein sequence ID" value="KAB6702956.1"/>
    <property type="molecule type" value="Genomic_DNA"/>
</dbReference>
<accession>A0A6I1BWY3</accession>
<evidence type="ECO:0000256" key="1">
    <source>
        <dbReference type="ARBA" id="ARBA00001966"/>
    </source>
</evidence>
<dbReference type="Gene3D" id="3.20.20.70">
    <property type="entry name" value="Aldolase class I"/>
    <property type="match status" value="1"/>
</dbReference>
<sequence>MRTILNPYYILKPDNGRAFLQVKDEVRAKESERYNIILHPIFAMILSCFDGDDYESSINRAANYLHLDKALVRKFVDKITENENFIKIIFDNRTVYFPPRTIIRSETEKILPRHQYRPSDFTYSQLNISFGRHQMINDVMLMITTKCKTDCLYCYATKEKRNASLPLPLVEKIVNEAVQLKVRSVDIIGGDIFTHKNWRDIVKLLYKNGYTPFLSTKVELSESDISFLKSIGVKDIQISLDTLIKKNLLKIVRRKEDYYNKILLTLDLLEKYNIETVIHSIISSENSDVIDMKSIYDYIKNKRNIKVWRIDPATYSIPKGEENFIHYRAKSEDLQKLSNFFNNNHFDLPVRYSSLALTTGKPAKRQIHSNDFFKNRRLCTANYSSLFVLPDGQVTICEQLYWNPHFIVGDITRQSLAEIWNSEKALNLYYLQQNTLSDKSHCKTCKYFIDCRQKMGGVCWKEVISAYGTENWDFPDPSCPFAPDPYHDVYIK</sequence>
<dbReference type="InterPro" id="IPR023885">
    <property type="entry name" value="4Fe4S-binding_SPASM_dom"/>
</dbReference>
<feature type="domain" description="Radical SAM core" evidence="6">
    <location>
        <begin position="132"/>
        <end position="347"/>
    </location>
</feature>
<dbReference type="SFLD" id="SFLDS00029">
    <property type="entry name" value="Radical_SAM"/>
    <property type="match status" value="1"/>
</dbReference>
<dbReference type="PANTHER" id="PTHR11228">
    <property type="entry name" value="RADICAL SAM DOMAIN PROTEIN"/>
    <property type="match status" value="1"/>
</dbReference>
<comment type="caution">
    <text evidence="9">The sequence shown here is derived from an EMBL/GenBank/DDBJ whole genome shotgun (WGS) entry which is preliminary data.</text>
</comment>
<gene>
    <name evidence="9" type="ORF">GAY17_03550</name>
    <name evidence="7" type="ORF">GAZ76_04205</name>
    <name evidence="8" type="ORF">GAZ92_03635</name>
</gene>
<protein>
    <submittedName>
        <fullName evidence="9">Radical SAM protein</fullName>
    </submittedName>
</protein>
<keyword evidence="2" id="KW-0949">S-adenosyl-L-methionine</keyword>
<evidence type="ECO:0000313" key="8">
    <source>
        <dbReference type="EMBL" id="KAB6696077.1"/>
    </source>
</evidence>
<dbReference type="GO" id="GO:0003824">
    <property type="term" value="F:catalytic activity"/>
    <property type="evidence" value="ECO:0007669"/>
    <property type="project" value="InterPro"/>
</dbReference>
<keyword evidence="4" id="KW-0408">Iron</keyword>
<keyword evidence="5" id="KW-0411">Iron-sulfur</keyword>
<evidence type="ECO:0000313" key="10">
    <source>
        <dbReference type="Proteomes" id="UP000437380"/>
    </source>
</evidence>
<evidence type="ECO:0000313" key="7">
    <source>
        <dbReference type="EMBL" id="KAB6662641.1"/>
    </source>
</evidence>
<organism evidence="9 10">
    <name type="scientific">Phocaeicola vulgatus</name>
    <name type="common">Bacteroides vulgatus</name>
    <dbReference type="NCBI Taxonomy" id="821"/>
    <lineage>
        <taxon>Bacteria</taxon>
        <taxon>Pseudomonadati</taxon>
        <taxon>Bacteroidota</taxon>
        <taxon>Bacteroidia</taxon>
        <taxon>Bacteroidales</taxon>
        <taxon>Bacteroidaceae</taxon>
        <taxon>Phocaeicola</taxon>
    </lineage>
</organism>
<dbReference type="CDD" id="cd01335">
    <property type="entry name" value="Radical_SAM"/>
    <property type="match status" value="1"/>
</dbReference>
<evidence type="ECO:0000256" key="3">
    <source>
        <dbReference type="ARBA" id="ARBA00022723"/>
    </source>
</evidence>
<dbReference type="Proteomes" id="UP000437380">
    <property type="component" value="Unassembled WGS sequence"/>
</dbReference>